<accession>A0A0K3A0J2</accession>
<feature type="transmembrane region" description="Helical" evidence="1">
    <location>
        <begin position="6"/>
        <end position="26"/>
    </location>
</feature>
<evidence type="ECO:0000256" key="1">
    <source>
        <dbReference type="SAM" id="Phobius"/>
    </source>
</evidence>
<dbReference type="AlphaFoldDB" id="A0A0K3A0J2"/>
<feature type="transmembrane region" description="Helical" evidence="1">
    <location>
        <begin position="66"/>
        <end position="84"/>
    </location>
</feature>
<keyword evidence="1" id="KW-0472">Membrane</keyword>
<dbReference type="EMBL" id="CXOI01000061">
    <property type="protein sequence ID" value="CTP91591.1"/>
    <property type="molecule type" value="Genomic_DNA"/>
</dbReference>
<reference evidence="3" key="1">
    <citation type="submission" date="2015-07" db="EMBL/GenBank/DDBJ databases">
        <authorList>
            <person name="Wibberg D."/>
        </authorList>
    </citation>
    <scope>NUCLEOTIDE SEQUENCE [LARGE SCALE GENOMIC DNA]</scope>
</reference>
<protein>
    <submittedName>
        <fullName evidence="2">Putative membrane protein</fullName>
    </submittedName>
</protein>
<dbReference type="RefSeq" id="WP_053836378.1">
    <property type="nucleotide sequence ID" value="NZ_CXOI01000061.1"/>
</dbReference>
<keyword evidence="1" id="KW-1133">Transmembrane helix</keyword>
<keyword evidence="1" id="KW-0812">Transmembrane</keyword>
<evidence type="ECO:0000313" key="3">
    <source>
        <dbReference type="Proteomes" id="UP000046187"/>
    </source>
</evidence>
<organism evidence="2 3">
    <name type="scientific">Xanthomonas graminis pv. arrhenatheri LMG 727</name>
    <dbReference type="NCBI Taxonomy" id="1195923"/>
    <lineage>
        <taxon>Bacteria</taxon>
        <taxon>Pseudomonadati</taxon>
        <taxon>Pseudomonadota</taxon>
        <taxon>Gammaproteobacteria</taxon>
        <taxon>Lysobacterales</taxon>
        <taxon>Lysobacteraceae</taxon>
        <taxon>Xanthomonas</taxon>
        <taxon>Xanthomonas translucens group</taxon>
        <taxon>Xanthomonas graminis</taxon>
    </lineage>
</organism>
<feature type="transmembrane region" description="Helical" evidence="1">
    <location>
        <begin position="38"/>
        <end position="60"/>
    </location>
</feature>
<dbReference type="Proteomes" id="UP000046187">
    <property type="component" value="Unassembled WGS sequence"/>
</dbReference>
<evidence type="ECO:0000313" key="2">
    <source>
        <dbReference type="EMBL" id="CTP91591.1"/>
    </source>
</evidence>
<keyword evidence="3" id="KW-1185">Reference proteome</keyword>
<sequence>MRRLSPTGLVFCLLYVGVIVWCHWLAQDPQLDLKARMFWRLVPILPPLLALGQLGLMPAFEWLPEVAGYLLMLVPMFWAIYWLGGFLERHIRRSVASRRAAAVHKRGDRGV</sequence>
<name>A0A0K3A0J2_9XANT</name>
<gene>
    <name evidence="2" type="ORF">XTALMG727_3480</name>
</gene>
<proteinExistence type="predicted"/>